<evidence type="ECO:0000313" key="1">
    <source>
        <dbReference type="EMBL" id="KKL61142.1"/>
    </source>
</evidence>
<sequence length="157" mass="17408">MSRDIIEKPIKTIADAFEDVFERRAKGDCSDFWFDVESAKSHCQSLLTAHVQQARAEVLAACQSKVSEYLRRVRENAKKESLANTVDGKSTNTTQGALVVLEGLQDLLSEIQAAAKDLEAYVKTLPLSEIARIKGIPGIAKLGKTYDRPDFYATEDE</sequence>
<protein>
    <submittedName>
        <fullName evidence="1">Uncharacterized protein</fullName>
    </submittedName>
</protein>
<dbReference type="EMBL" id="LAZR01028909">
    <property type="protein sequence ID" value="KKL61142.1"/>
    <property type="molecule type" value="Genomic_DNA"/>
</dbReference>
<comment type="caution">
    <text evidence="1">The sequence shown here is derived from an EMBL/GenBank/DDBJ whole genome shotgun (WGS) entry which is preliminary data.</text>
</comment>
<dbReference type="AlphaFoldDB" id="A0A0F9GD78"/>
<name>A0A0F9GD78_9ZZZZ</name>
<reference evidence="1" key="1">
    <citation type="journal article" date="2015" name="Nature">
        <title>Complex archaea that bridge the gap between prokaryotes and eukaryotes.</title>
        <authorList>
            <person name="Spang A."/>
            <person name="Saw J.H."/>
            <person name="Jorgensen S.L."/>
            <person name="Zaremba-Niedzwiedzka K."/>
            <person name="Martijn J."/>
            <person name="Lind A.E."/>
            <person name="van Eijk R."/>
            <person name="Schleper C."/>
            <person name="Guy L."/>
            <person name="Ettema T.J."/>
        </authorList>
    </citation>
    <scope>NUCLEOTIDE SEQUENCE</scope>
</reference>
<organism evidence="1">
    <name type="scientific">marine sediment metagenome</name>
    <dbReference type="NCBI Taxonomy" id="412755"/>
    <lineage>
        <taxon>unclassified sequences</taxon>
        <taxon>metagenomes</taxon>
        <taxon>ecological metagenomes</taxon>
    </lineage>
</organism>
<gene>
    <name evidence="1" type="ORF">LCGC14_2198240</name>
</gene>
<proteinExistence type="predicted"/>
<accession>A0A0F9GD78</accession>